<evidence type="ECO:0000313" key="2">
    <source>
        <dbReference type="Proteomes" id="UP000887581"/>
    </source>
</evidence>
<name>A0A915PH21_9BILA</name>
<feature type="domain" description="RNase NYN" evidence="1">
    <location>
        <begin position="24"/>
        <end position="150"/>
    </location>
</feature>
<evidence type="ECO:0000313" key="3">
    <source>
        <dbReference type="WBParaSite" id="sdigi.contig1.g118.t1"/>
    </source>
</evidence>
<protein>
    <submittedName>
        <fullName evidence="3">RNase NYN domain-containing protein</fullName>
    </submittedName>
</protein>
<proteinExistence type="predicted"/>
<accession>A0A915PH21</accession>
<organism evidence="2 3">
    <name type="scientific">Setaria digitata</name>
    <dbReference type="NCBI Taxonomy" id="48799"/>
    <lineage>
        <taxon>Eukaryota</taxon>
        <taxon>Metazoa</taxon>
        <taxon>Ecdysozoa</taxon>
        <taxon>Nematoda</taxon>
        <taxon>Chromadorea</taxon>
        <taxon>Rhabditida</taxon>
        <taxon>Spirurina</taxon>
        <taxon>Spiruromorpha</taxon>
        <taxon>Filarioidea</taxon>
        <taxon>Setariidae</taxon>
        <taxon>Setaria</taxon>
    </lineage>
</organism>
<keyword evidence="2" id="KW-1185">Reference proteome</keyword>
<dbReference type="Pfam" id="PF11977">
    <property type="entry name" value="RNase_Zc3h12a"/>
    <property type="match status" value="1"/>
</dbReference>
<evidence type="ECO:0000259" key="1">
    <source>
        <dbReference type="Pfam" id="PF11977"/>
    </source>
</evidence>
<dbReference type="Gene3D" id="3.40.50.11980">
    <property type="match status" value="1"/>
</dbReference>
<dbReference type="AlphaFoldDB" id="A0A915PH21"/>
<dbReference type="WBParaSite" id="sdigi.contig1.g118.t1">
    <property type="protein sequence ID" value="sdigi.contig1.g118.t1"/>
    <property type="gene ID" value="sdigi.contig1.g118"/>
</dbReference>
<reference evidence="3" key="1">
    <citation type="submission" date="2022-11" db="UniProtKB">
        <authorList>
            <consortium name="WormBaseParasite"/>
        </authorList>
    </citation>
    <scope>IDENTIFICATION</scope>
</reference>
<sequence length="350" mass="40410">MAQDVREDRLTEGELSSAGKHLAKRLLVIDAMNVMHMGTGPVGRQLDCLSILPIVRYFVRRGHAVEIVMPEFCIYKNCFKNSHIWKELAALRLLILVPYMVHDDLVALTVARDSCGSVITQDKFRDHLACFPQLYQVRSRNIVLSFMNNEKATIFFTSAKGDKYYKHYFSCMNYSFGQFYSLPEDDDYDLVKDEKWSKNRRNEVLKYIDKIYGLAEAQYVLARGQRSSNGNSHTKAPKSPFSVDTYKNIVKEGKKTKKSKKQKSTVVQQNLGALLCWRNTAERQELKYQLKKRLNGMCQRCSTSGFMEDNLQISDSTDFLILQETLNNKDLGDGTRTVRYKELFSRYQSS</sequence>
<dbReference type="InterPro" id="IPR021869">
    <property type="entry name" value="RNase_Zc3h12_NYN"/>
</dbReference>
<dbReference type="Proteomes" id="UP000887581">
    <property type="component" value="Unplaced"/>
</dbReference>